<name>A0A7J7CCH6_TRIWF</name>
<evidence type="ECO:0000256" key="5">
    <source>
        <dbReference type="ARBA" id="ARBA00023242"/>
    </source>
</evidence>
<keyword evidence="8" id="KW-1185">Reference proteome</keyword>
<reference evidence="7 8" key="1">
    <citation type="journal article" date="2020" name="Nat. Commun.">
        <title>Genome of Tripterygium wilfordii and identification of cytochrome P450 involved in triptolide biosynthesis.</title>
        <authorList>
            <person name="Tu L."/>
            <person name="Su P."/>
            <person name="Zhang Z."/>
            <person name="Gao L."/>
            <person name="Wang J."/>
            <person name="Hu T."/>
            <person name="Zhou J."/>
            <person name="Zhang Y."/>
            <person name="Zhao Y."/>
            <person name="Liu Y."/>
            <person name="Song Y."/>
            <person name="Tong Y."/>
            <person name="Lu Y."/>
            <person name="Yang J."/>
            <person name="Xu C."/>
            <person name="Jia M."/>
            <person name="Peters R.J."/>
            <person name="Huang L."/>
            <person name="Gao W."/>
        </authorList>
    </citation>
    <scope>NUCLEOTIDE SEQUENCE [LARGE SCALE GENOMIC DNA]</scope>
    <source>
        <strain evidence="8">cv. XIE 37</strain>
        <tissue evidence="7">Leaf</tissue>
    </source>
</reference>
<evidence type="ECO:0000313" key="7">
    <source>
        <dbReference type="EMBL" id="KAF5731780.1"/>
    </source>
</evidence>
<evidence type="ECO:0000256" key="2">
    <source>
        <dbReference type="ARBA" id="ARBA00023015"/>
    </source>
</evidence>
<dbReference type="Proteomes" id="UP000593562">
    <property type="component" value="Unassembled WGS sequence"/>
</dbReference>
<sequence>MEEAIITLRRQMSEIISELWHGKEVTEQLIRKYDHQHLNQSYSSLHESETHQFLASKILSSFEKTLSMLSSSGFMVCYPIHPTTTSLPDQDCTEQCSKKRKISSLRWNEQVRVCPGRVERPPVAVDGHSWRKYGQKQILGGNFPRGYYRCAHRDSQGCLATKQLQQSDHDPTIFPVNHRGTHTCSHLEPIMISVEELRDLKSDHRHHHQQQQEMERARVF</sequence>
<gene>
    <name evidence="7" type="ORF">HS088_TW18G00465</name>
</gene>
<dbReference type="GO" id="GO:0003700">
    <property type="term" value="F:DNA-binding transcription factor activity"/>
    <property type="evidence" value="ECO:0007669"/>
    <property type="project" value="InterPro"/>
</dbReference>
<keyword evidence="2" id="KW-0805">Transcription regulation</keyword>
<dbReference type="GO" id="GO:0005634">
    <property type="term" value="C:nucleus"/>
    <property type="evidence" value="ECO:0007669"/>
    <property type="project" value="UniProtKB-SubCell"/>
</dbReference>
<dbReference type="PANTHER" id="PTHR32096:SF133">
    <property type="entry name" value="WRKY TRANSCRIPTION FACTOR 41-RELATED"/>
    <property type="match status" value="1"/>
</dbReference>
<evidence type="ECO:0000256" key="1">
    <source>
        <dbReference type="ARBA" id="ARBA00004123"/>
    </source>
</evidence>
<dbReference type="OrthoDB" id="1888929at2759"/>
<dbReference type="InterPro" id="IPR036576">
    <property type="entry name" value="WRKY_dom_sf"/>
</dbReference>
<dbReference type="PROSITE" id="PS50811">
    <property type="entry name" value="WRKY"/>
    <property type="match status" value="1"/>
</dbReference>
<evidence type="ECO:0000313" key="8">
    <source>
        <dbReference type="Proteomes" id="UP000593562"/>
    </source>
</evidence>
<dbReference type="SMART" id="SM00774">
    <property type="entry name" value="WRKY"/>
    <property type="match status" value="1"/>
</dbReference>
<organism evidence="7 8">
    <name type="scientific">Tripterygium wilfordii</name>
    <name type="common">Thunder God vine</name>
    <dbReference type="NCBI Taxonomy" id="458696"/>
    <lineage>
        <taxon>Eukaryota</taxon>
        <taxon>Viridiplantae</taxon>
        <taxon>Streptophyta</taxon>
        <taxon>Embryophyta</taxon>
        <taxon>Tracheophyta</taxon>
        <taxon>Spermatophyta</taxon>
        <taxon>Magnoliopsida</taxon>
        <taxon>eudicotyledons</taxon>
        <taxon>Gunneridae</taxon>
        <taxon>Pentapetalae</taxon>
        <taxon>rosids</taxon>
        <taxon>fabids</taxon>
        <taxon>Celastrales</taxon>
        <taxon>Celastraceae</taxon>
        <taxon>Tripterygium</taxon>
    </lineage>
</organism>
<dbReference type="InterPro" id="IPR003657">
    <property type="entry name" value="WRKY_dom"/>
</dbReference>
<dbReference type="InterPro" id="IPR044810">
    <property type="entry name" value="WRKY_plant"/>
</dbReference>
<dbReference type="GO" id="GO:0000976">
    <property type="term" value="F:transcription cis-regulatory region binding"/>
    <property type="evidence" value="ECO:0007669"/>
    <property type="project" value="TreeGrafter"/>
</dbReference>
<keyword evidence="3" id="KW-0238">DNA-binding</keyword>
<dbReference type="Gene3D" id="2.20.25.80">
    <property type="entry name" value="WRKY domain"/>
    <property type="match status" value="1"/>
</dbReference>
<protein>
    <submittedName>
        <fullName evidence="7">WRKY transcription factor 46</fullName>
    </submittedName>
</protein>
<evidence type="ECO:0000259" key="6">
    <source>
        <dbReference type="PROSITE" id="PS50811"/>
    </source>
</evidence>
<accession>A0A7J7CCH6</accession>
<keyword evidence="5" id="KW-0539">Nucleus</keyword>
<evidence type="ECO:0000256" key="4">
    <source>
        <dbReference type="ARBA" id="ARBA00023163"/>
    </source>
</evidence>
<dbReference type="SUPFAM" id="SSF118290">
    <property type="entry name" value="WRKY DNA-binding domain"/>
    <property type="match status" value="1"/>
</dbReference>
<comment type="subcellular location">
    <subcellularLocation>
        <location evidence="1">Nucleus</location>
    </subcellularLocation>
</comment>
<keyword evidence="4" id="KW-0804">Transcription</keyword>
<comment type="caution">
    <text evidence="7">The sequence shown here is derived from an EMBL/GenBank/DDBJ whole genome shotgun (WGS) entry which is preliminary data.</text>
</comment>
<dbReference type="EMBL" id="JAAARO010000018">
    <property type="protein sequence ID" value="KAF5731780.1"/>
    <property type="molecule type" value="Genomic_DNA"/>
</dbReference>
<dbReference type="AlphaFoldDB" id="A0A7J7CCH6"/>
<proteinExistence type="predicted"/>
<evidence type="ECO:0000256" key="3">
    <source>
        <dbReference type="ARBA" id="ARBA00023125"/>
    </source>
</evidence>
<dbReference type="Pfam" id="PF03106">
    <property type="entry name" value="WRKY"/>
    <property type="match status" value="1"/>
</dbReference>
<dbReference type="PANTHER" id="PTHR32096">
    <property type="entry name" value="WRKY TRANSCRIPTION FACTOR 30-RELATED-RELATED"/>
    <property type="match status" value="1"/>
</dbReference>
<feature type="domain" description="WRKY" evidence="6">
    <location>
        <begin position="119"/>
        <end position="182"/>
    </location>
</feature>
<dbReference type="InParanoid" id="A0A7J7CCH6"/>